<evidence type="ECO:0000259" key="4">
    <source>
        <dbReference type="Pfam" id="PF25390"/>
    </source>
</evidence>
<proteinExistence type="predicted"/>
<dbReference type="InterPro" id="IPR009091">
    <property type="entry name" value="RCC1/BLIP-II"/>
</dbReference>
<feature type="repeat" description="RCC1" evidence="2">
    <location>
        <begin position="102"/>
        <end position="161"/>
    </location>
</feature>
<reference evidence="5 6" key="1">
    <citation type="journal article" date="2018" name="PLoS ONE">
        <title>The draft genome of Kipferlia bialata reveals reductive genome evolution in fornicate parasites.</title>
        <authorList>
            <person name="Tanifuji G."/>
            <person name="Takabayashi S."/>
            <person name="Kume K."/>
            <person name="Takagi M."/>
            <person name="Nakayama T."/>
            <person name="Kamikawa R."/>
            <person name="Inagaki Y."/>
            <person name="Hashimoto T."/>
        </authorList>
    </citation>
    <scope>NUCLEOTIDE SEQUENCE [LARGE SCALE GENOMIC DNA]</scope>
    <source>
        <strain evidence="5">NY0173</strain>
    </source>
</reference>
<dbReference type="PROSITE" id="PS50012">
    <property type="entry name" value="RCC1_3"/>
    <property type="match status" value="4"/>
</dbReference>
<dbReference type="InterPro" id="IPR000408">
    <property type="entry name" value="Reg_chr_condens"/>
</dbReference>
<feature type="domain" description="RCC1-like" evidence="4">
    <location>
        <begin position="1"/>
        <end position="247"/>
    </location>
</feature>
<dbReference type="InterPro" id="IPR058923">
    <property type="entry name" value="RCC1-like_dom"/>
</dbReference>
<organism evidence="5 6">
    <name type="scientific">Kipferlia bialata</name>
    <dbReference type="NCBI Taxonomy" id="797122"/>
    <lineage>
        <taxon>Eukaryota</taxon>
        <taxon>Metamonada</taxon>
        <taxon>Carpediemonas-like organisms</taxon>
        <taxon>Kipferlia</taxon>
    </lineage>
</organism>
<dbReference type="PANTHER" id="PTHR22872">
    <property type="entry name" value="BTK-BINDING PROTEIN-RELATED"/>
    <property type="match status" value="1"/>
</dbReference>
<evidence type="ECO:0000256" key="3">
    <source>
        <dbReference type="SAM" id="MobiDB-lite"/>
    </source>
</evidence>
<dbReference type="Pfam" id="PF13540">
    <property type="entry name" value="RCC1_2"/>
    <property type="match status" value="1"/>
</dbReference>
<dbReference type="AlphaFoldDB" id="A0A9K3D3M2"/>
<gene>
    <name evidence="5" type="ORF">KIPB_008605</name>
</gene>
<dbReference type="SUPFAM" id="SSF50985">
    <property type="entry name" value="RCC1/BLIP-II"/>
    <property type="match status" value="1"/>
</dbReference>
<evidence type="ECO:0000313" key="6">
    <source>
        <dbReference type="Proteomes" id="UP000265618"/>
    </source>
</evidence>
<comment type="caution">
    <text evidence="5">The sequence shown here is derived from an EMBL/GenBank/DDBJ whole genome shotgun (WGS) entry which is preliminary data.</text>
</comment>
<feature type="repeat" description="RCC1" evidence="2">
    <location>
        <begin position="218"/>
        <end position="271"/>
    </location>
</feature>
<dbReference type="PROSITE" id="PS00626">
    <property type="entry name" value="RCC1_2"/>
    <property type="match status" value="1"/>
</dbReference>
<dbReference type="Pfam" id="PF25390">
    <property type="entry name" value="WD40_RLD"/>
    <property type="match status" value="1"/>
</dbReference>
<evidence type="ECO:0000313" key="5">
    <source>
        <dbReference type="EMBL" id="GIQ86704.1"/>
    </source>
</evidence>
<dbReference type="InterPro" id="IPR051625">
    <property type="entry name" value="Signaling_Regulatory_Domain"/>
</dbReference>
<feature type="repeat" description="RCC1" evidence="2">
    <location>
        <begin position="1"/>
        <end position="49"/>
    </location>
</feature>
<dbReference type="PRINTS" id="PR00633">
    <property type="entry name" value="RCCNDNSATION"/>
</dbReference>
<dbReference type="EMBL" id="BDIP01002704">
    <property type="protein sequence ID" value="GIQ86704.1"/>
    <property type="molecule type" value="Genomic_DNA"/>
</dbReference>
<keyword evidence="6" id="KW-1185">Reference proteome</keyword>
<accession>A0A9K3D3M2</accession>
<dbReference type="Proteomes" id="UP000265618">
    <property type="component" value="Unassembled WGS sequence"/>
</dbReference>
<keyword evidence="1" id="KW-0677">Repeat</keyword>
<protein>
    <recommendedName>
        <fullName evidence="4">RCC1-like domain-containing protein</fullName>
    </recommendedName>
</protein>
<feature type="repeat" description="RCC1" evidence="2">
    <location>
        <begin position="162"/>
        <end position="217"/>
    </location>
</feature>
<evidence type="ECO:0000256" key="2">
    <source>
        <dbReference type="PROSITE-ProRule" id="PRU00235"/>
    </source>
</evidence>
<sequence length="336" mass="35751">MGSNEDGQLGRGDAKDCTVPKQISPDKFNGKKILSVSCGMTHTLLIDETSTVWGFGSNEHQQILPVGYVYDSPTVIPFPDLDGRIMSTDCGDNTSYAVSSEGLVYAWGSNDYGQAGQSPKVNTDIFHPTPLTVDGRMGGEPLTGAVSVSGGMQMALILMDTGVIMGLGRNGSFQLGMGDPKPTTYENAPVTVMPSWGTRTPVSISAGQMHSLALMDDGSVYCWGENMVSQCGTSRHKAVPTPMAVDLRDLVGNKATIVSAGNQFSMAVDTQGEVYGMGANTGGNLGLGNNNSASHFTRSLSGEMRDIVLGLTTRDNTYVITGYNTTQTEELWDRRF</sequence>
<feature type="region of interest" description="Disordered" evidence="3">
    <location>
        <begin position="1"/>
        <end position="21"/>
    </location>
</feature>
<dbReference type="Gene3D" id="2.130.10.30">
    <property type="entry name" value="Regulator of chromosome condensation 1/beta-lactamase-inhibitor protein II"/>
    <property type="match status" value="2"/>
</dbReference>
<name>A0A9K3D3M2_9EUKA</name>
<dbReference type="OrthoDB" id="10256179at2759"/>
<evidence type="ECO:0000256" key="1">
    <source>
        <dbReference type="ARBA" id="ARBA00022737"/>
    </source>
</evidence>